<comment type="caution">
    <text evidence="7">The sequence shown here is derived from an EMBL/GenBank/DDBJ whole genome shotgun (WGS) entry which is preliminary data.</text>
</comment>
<evidence type="ECO:0000256" key="3">
    <source>
        <dbReference type="ARBA" id="ARBA00022806"/>
    </source>
</evidence>
<dbReference type="Gene3D" id="3.40.50.300">
    <property type="entry name" value="P-loop containing nucleotide triphosphate hydrolases"/>
    <property type="match status" value="2"/>
</dbReference>
<evidence type="ECO:0000313" key="8">
    <source>
        <dbReference type="Proteomes" id="UP000191661"/>
    </source>
</evidence>
<name>A0A1V6N583_METAZ</name>
<reference evidence="7 8" key="1">
    <citation type="submission" date="2014-12" db="EMBL/GenBank/DDBJ databases">
        <title>Genome sequence of Methanobrevibacter arboriphilicus DH1, DSM1125.</title>
        <authorList>
            <person name="Poehlein A."/>
            <person name="Thauer R.K."/>
            <person name="Seedorf H."/>
            <person name="Daniel R."/>
        </authorList>
    </citation>
    <scope>NUCLEOTIDE SEQUENCE [LARGE SCALE GENOMIC DNA]</scope>
    <source>
        <strain evidence="7 8">DH1</strain>
    </source>
</reference>
<dbReference type="AlphaFoldDB" id="A0A1V6N583"/>
<dbReference type="SUPFAM" id="SSF52540">
    <property type="entry name" value="P-loop containing nucleoside triphosphate hydrolases"/>
    <property type="match status" value="1"/>
</dbReference>
<proteinExistence type="predicted"/>
<dbReference type="GO" id="GO:0043138">
    <property type="term" value="F:3'-5' DNA helicase activity"/>
    <property type="evidence" value="ECO:0007669"/>
    <property type="project" value="TreeGrafter"/>
</dbReference>
<dbReference type="RefSeq" id="WP_080459453.1">
    <property type="nucleotide sequence ID" value="NZ_JXMW01000001.1"/>
</dbReference>
<keyword evidence="1 5" id="KW-0547">Nucleotide-binding</keyword>
<evidence type="ECO:0000256" key="5">
    <source>
        <dbReference type="PROSITE-ProRule" id="PRU00560"/>
    </source>
</evidence>
<dbReference type="GO" id="GO:0000725">
    <property type="term" value="P:recombinational repair"/>
    <property type="evidence" value="ECO:0007669"/>
    <property type="project" value="TreeGrafter"/>
</dbReference>
<dbReference type="InterPro" id="IPR014016">
    <property type="entry name" value="UvrD-like_ATP-bd"/>
</dbReference>
<dbReference type="GO" id="GO:0003677">
    <property type="term" value="F:DNA binding"/>
    <property type="evidence" value="ECO:0007669"/>
    <property type="project" value="InterPro"/>
</dbReference>
<gene>
    <name evidence="7" type="ORF">MBBAR_1c02420</name>
</gene>
<dbReference type="GO" id="GO:0005524">
    <property type="term" value="F:ATP binding"/>
    <property type="evidence" value="ECO:0007669"/>
    <property type="project" value="UniProtKB-UniRule"/>
</dbReference>
<feature type="binding site" evidence="5">
    <location>
        <begin position="29"/>
        <end position="36"/>
    </location>
    <ligand>
        <name>ATP</name>
        <dbReference type="ChEBI" id="CHEBI:30616"/>
    </ligand>
</feature>
<keyword evidence="8" id="KW-1185">Reference proteome</keyword>
<keyword evidence="2 5" id="KW-0378">Hydrolase</keyword>
<accession>A0A1V6N583</accession>
<feature type="domain" description="UvrD-like helicase ATP-binding" evidence="6">
    <location>
        <begin position="8"/>
        <end position="273"/>
    </location>
</feature>
<dbReference type="Proteomes" id="UP000191661">
    <property type="component" value="Unassembled WGS sequence"/>
</dbReference>
<evidence type="ECO:0000256" key="2">
    <source>
        <dbReference type="ARBA" id="ARBA00022801"/>
    </source>
</evidence>
<dbReference type="OrthoDB" id="203178at2157"/>
<dbReference type="PANTHER" id="PTHR11070:SF3">
    <property type="entry name" value="DNA 3'-5' HELICASE"/>
    <property type="match status" value="1"/>
</dbReference>
<evidence type="ECO:0000259" key="6">
    <source>
        <dbReference type="PROSITE" id="PS51198"/>
    </source>
</evidence>
<keyword evidence="3 5" id="KW-0347">Helicase</keyword>
<dbReference type="InterPro" id="IPR027417">
    <property type="entry name" value="P-loop_NTPase"/>
</dbReference>
<evidence type="ECO:0000256" key="1">
    <source>
        <dbReference type="ARBA" id="ARBA00022741"/>
    </source>
</evidence>
<organism evidence="7 8">
    <name type="scientific">Methanobrevibacter arboriphilus JCM 13429 = DSM 1125</name>
    <dbReference type="NCBI Taxonomy" id="1300164"/>
    <lineage>
        <taxon>Archaea</taxon>
        <taxon>Methanobacteriati</taxon>
        <taxon>Methanobacteriota</taxon>
        <taxon>Methanomada group</taxon>
        <taxon>Methanobacteria</taxon>
        <taxon>Methanobacteriales</taxon>
        <taxon>Methanobacteriaceae</taxon>
        <taxon>Methanobrevibacter</taxon>
    </lineage>
</organism>
<dbReference type="Pfam" id="PF00580">
    <property type="entry name" value="UvrD-helicase"/>
    <property type="match status" value="2"/>
</dbReference>
<evidence type="ECO:0000256" key="4">
    <source>
        <dbReference type="ARBA" id="ARBA00022840"/>
    </source>
</evidence>
<protein>
    <submittedName>
        <fullName evidence="7">Putative helicase</fullName>
    </submittedName>
</protein>
<dbReference type="GO" id="GO:0005829">
    <property type="term" value="C:cytosol"/>
    <property type="evidence" value="ECO:0007669"/>
    <property type="project" value="TreeGrafter"/>
</dbReference>
<keyword evidence="4 5" id="KW-0067">ATP-binding</keyword>
<dbReference type="GO" id="GO:0016787">
    <property type="term" value="F:hydrolase activity"/>
    <property type="evidence" value="ECO:0007669"/>
    <property type="project" value="UniProtKB-UniRule"/>
</dbReference>
<sequence length="601" mass="69961">MPLEKTIKWTKKQKEVISLEKNGKFVVKACPGSGKTTTISRKLFNIITNWNESYSGVATLSFTNVAADEIKERFIKWSNKSILFPHYIGTIDSFINKYIFLPYGHLVMGVNERPILVGEPHGKWHAKSHGCSYFDKFTYDINENIVEMGDYGLTEPELKEVKRCKKSLISSGYANQADANYFSMKILKNYPNVAKAIALRFPNFIIDEAQDTSDIQIKIFDILIKHGLNEIILIGDPEQAIYEWNNANPELFNGKFEEWEHNSIIFNKNFRSSEEICKVTSKLSEIEYSTGKEKNLDNISYIPEFIPYDNENINDIIQKYLKLCKKYSISLSKESVAVLYRSDNFLKEFLINNKYTDETIHSIWKSGKNSSPEKIAYTKDFLYGKFLWDNQNKLDGFKLIEKAIFEMYNNFTHVKQEEISEIIKNVGFYNHRTHIYNIINLLPHTSLKSNINEWIIKTNNIFHENNIEYELNMIKSKRGHAYFKEDLIFSDIFSNNLNNKDIKYHIGTVHSVKGKSFKAVLLFLKKQGAKGSHYKTLLKNNTYLCESEELRIVYVGMTRPEKILQVAVPTSEIEYWKNFFEDFKSDEKILSSQSTLFDVFS</sequence>
<evidence type="ECO:0000313" key="7">
    <source>
        <dbReference type="EMBL" id="OQD59834.1"/>
    </source>
</evidence>
<dbReference type="PANTHER" id="PTHR11070">
    <property type="entry name" value="UVRD / RECB / PCRA DNA HELICASE FAMILY MEMBER"/>
    <property type="match status" value="1"/>
</dbReference>
<dbReference type="PROSITE" id="PS51198">
    <property type="entry name" value="UVRD_HELICASE_ATP_BIND"/>
    <property type="match status" value="1"/>
</dbReference>
<dbReference type="EMBL" id="JXMW01000001">
    <property type="protein sequence ID" value="OQD59834.1"/>
    <property type="molecule type" value="Genomic_DNA"/>
</dbReference>
<dbReference type="InterPro" id="IPR000212">
    <property type="entry name" value="DNA_helicase_UvrD/REP"/>
</dbReference>